<feature type="transmembrane region" description="Helical" evidence="6">
    <location>
        <begin position="387"/>
        <end position="410"/>
    </location>
</feature>
<feature type="domain" description="Major facilitator superfamily (MFS) profile" evidence="7">
    <location>
        <begin position="65"/>
        <end position="514"/>
    </location>
</feature>
<feature type="transmembrane region" description="Helical" evidence="6">
    <location>
        <begin position="490"/>
        <end position="508"/>
    </location>
</feature>
<evidence type="ECO:0000256" key="2">
    <source>
        <dbReference type="ARBA" id="ARBA00022692"/>
    </source>
</evidence>
<dbReference type="InterPro" id="IPR036259">
    <property type="entry name" value="MFS_trans_sf"/>
</dbReference>
<gene>
    <name evidence="8" type="ORF">ADEAN_000781800</name>
</gene>
<feature type="transmembrane region" description="Helical" evidence="6">
    <location>
        <begin position="416"/>
        <end position="436"/>
    </location>
</feature>
<dbReference type="EMBL" id="LR877161">
    <property type="protein sequence ID" value="CAD2220303.1"/>
    <property type="molecule type" value="Genomic_DNA"/>
</dbReference>
<feature type="transmembrane region" description="Helical" evidence="6">
    <location>
        <begin position="457"/>
        <end position="478"/>
    </location>
</feature>
<evidence type="ECO:0000256" key="3">
    <source>
        <dbReference type="ARBA" id="ARBA00022989"/>
    </source>
</evidence>
<dbReference type="Proteomes" id="UP000515908">
    <property type="component" value="Chromosome 17"/>
</dbReference>
<feature type="transmembrane region" description="Helical" evidence="6">
    <location>
        <begin position="158"/>
        <end position="180"/>
    </location>
</feature>
<dbReference type="VEuPathDB" id="TriTrypDB:ADEAN_000781800"/>
<evidence type="ECO:0000259" key="7">
    <source>
        <dbReference type="PROSITE" id="PS50850"/>
    </source>
</evidence>
<proteinExistence type="predicted"/>
<feature type="transmembrane region" description="Helical" evidence="6">
    <location>
        <begin position="322"/>
        <end position="344"/>
    </location>
</feature>
<feature type="transmembrane region" description="Helical" evidence="6">
    <location>
        <begin position="192"/>
        <end position="215"/>
    </location>
</feature>
<keyword evidence="9" id="KW-1185">Reference proteome</keyword>
<keyword evidence="4 6" id="KW-0472">Membrane</keyword>
<dbReference type="Gene3D" id="1.20.1250.20">
    <property type="entry name" value="MFS general substrate transporter like domains"/>
    <property type="match status" value="1"/>
</dbReference>
<dbReference type="InterPro" id="IPR011701">
    <property type="entry name" value="MFS"/>
</dbReference>
<feature type="region of interest" description="Disordered" evidence="5">
    <location>
        <begin position="1"/>
        <end position="34"/>
    </location>
</feature>
<dbReference type="Pfam" id="PF07690">
    <property type="entry name" value="MFS_1"/>
    <property type="match status" value="1"/>
</dbReference>
<dbReference type="GO" id="GO:0022857">
    <property type="term" value="F:transmembrane transporter activity"/>
    <property type="evidence" value="ECO:0007669"/>
    <property type="project" value="InterPro"/>
</dbReference>
<feature type="transmembrane region" description="Helical" evidence="6">
    <location>
        <begin position="101"/>
        <end position="120"/>
    </location>
</feature>
<feature type="transmembrane region" description="Helical" evidence="6">
    <location>
        <begin position="132"/>
        <end position="152"/>
    </location>
</feature>
<feature type="transmembrane region" description="Helical" evidence="6">
    <location>
        <begin position="227"/>
        <end position="246"/>
    </location>
</feature>
<dbReference type="SUPFAM" id="SSF103473">
    <property type="entry name" value="MFS general substrate transporter"/>
    <property type="match status" value="1"/>
</dbReference>
<evidence type="ECO:0000313" key="8">
    <source>
        <dbReference type="EMBL" id="CAD2220303.1"/>
    </source>
</evidence>
<feature type="region of interest" description="Disordered" evidence="5">
    <location>
        <begin position="532"/>
        <end position="557"/>
    </location>
</feature>
<name>A0A7G2CP31_9TRYP</name>
<dbReference type="PROSITE" id="PS50850">
    <property type="entry name" value="MFS"/>
    <property type="match status" value="1"/>
</dbReference>
<comment type="subcellular location">
    <subcellularLocation>
        <location evidence="1">Membrane</location>
        <topology evidence="1">Multi-pass membrane protein</topology>
    </subcellularLocation>
</comment>
<protein>
    <submittedName>
        <fullName evidence="8">Major Facilitator Superfamily/Sugar (And other) transporter, putative</fullName>
    </submittedName>
</protein>
<keyword evidence="3 6" id="KW-1133">Transmembrane helix</keyword>
<evidence type="ECO:0000313" key="9">
    <source>
        <dbReference type="Proteomes" id="UP000515908"/>
    </source>
</evidence>
<feature type="transmembrane region" description="Helical" evidence="6">
    <location>
        <begin position="356"/>
        <end position="380"/>
    </location>
</feature>
<dbReference type="GO" id="GO:0016020">
    <property type="term" value="C:membrane"/>
    <property type="evidence" value="ECO:0007669"/>
    <property type="project" value="UniProtKB-SubCell"/>
</dbReference>
<dbReference type="AlphaFoldDB" id="A0A7G2CP31"/>
<evidence type="ECO:0000256" key="4">
    <source>
        <dbReference type="ARBA" id="ARBA00023136"/>
    </source>
</evidence>
<evidence type="ECO:0000256" key="5">
    <source>
        <dbReference type="SAM" id="MobiDB-lite"/>
    </source>
</evidence>
<dbReference type="PANTHER" id="PTHR10924">
    <property type="entry name" value="MAJOR FACILITATOR SUPERFAMILY PROTEIN-RELATED"/>
    <property type="match status" value="1"/>
</dbReference>
<dbReference type="InterPro" id="IPR049680">
    <property type="entry name" value="FLVCR1-2_SLC49-like"/>
</dbReference>
<evidence type="ECO:0000256" key="1">
    <source>
        <dbReference type="ARBA" id="ARBA00004141"/>
    </source>
</evidence>
<dbReference type="PANTHER" id="PTHR10924:SF6">
    <property type="entry name" value="SOLUTE CARRIER FAMILY 49 MEMBER A3"/>
    <property type="match status" value="1"/>
</dbReference>
<organism evidence="8 9">
    <name type="scientific">Angomonas deanei</name>
    <dbReference type="NCBI Taxonomy" id="59799"/>
    <lineage>
        <taxon>Eukaryota</taxon>
        <taxon>Discoba</taxon>
        <taxon>Euglenozoa</taxon>
        <taxon>Kinetoplastea</taxon>
        <taxon>Metakinetoplastina</taxon>
        <taxon>Trypanosomatida</taxon>
        <taxon>Trypanosomatidae</taxon>
        <taxon>Strigomonadinae</taxon>
        <taxon>Angomonas</taxon>
    </lineage>
</organism>
<sequence length="557" mass="61842">MEPGHELDNKPQPQARLDESFQLDHEEDDYPPVRPPNPNMLYFENYKDEEEAPTAIVADPWRWPVLVAFSLYSSANAFQWVCYSVVPDQAKEYFSLNTFQLNMLSTIYMIIFAIGCYFTCTTFERFGVRSGLLIGGAFNAVGSILKITLALLKPSYTTTMVAQVFCAIAQLWVLSTPPLIASQYFPQHRRGFATAIMTTANNLGNAVGLIVPPFMVLEATKADWLKLFGLQMAYSVGVFILAIFLVRPPRCRSKKYRSQYEKEIKVSEPLHEASTDDVLETQSKEPEKPKGNFFQRMIHSKESRIFIHVALTIAQLMKQRDFAFLLVAFSSAMTSVWVYAAVIAQVLAPLGVSSQLAGIAGAMNIVAGTIAAYLVGLYIGHSKRYRVPLIIALFGSLICCVALIILMKTAVPGSNLMIGMSVFLYIFVGIFQNTAAPISLEFAMELSYPLPDSVPGTFFMGVADILSMVLVLVCAAILGDDTPTVNKCMIVFILVTALCFLGAIFGIFPRERLYRSAGEEYEKKLEAYNERQAAKKNGNMATTEDQDQREGGGQKEE</sequence>
<feature type="compositionally biased region" description="Basic and acidic residues" evidence="5">
    <location>
        <begin position="546"/>
        <end position="557"/>
    </location>
</feature>
<keyword evidence="2 6" id="KW-0812">Transmembrane</keyword>
<dbReference type="InterPro" id="IPR020846">
    <property type="entry name" value="MFS_dom"/>
</dbReference>
<reference evidence="8 9" key="1">
    <citation type="submission" date="2020-08" db="EMBL/GenBank/DDBJ databases">
        <authorList>
            <person name="Newling K."/>
            <person name="Davey J."/>
            <person name="Forrester S."/>
        </authorList>
    </citation>
    <scope>NUCLEOTIDE SEQUENCE [LARGE SCALE GENOMIC DNA]</scope>
    <source>
        <strain evidence="9">Crithidia deanei Carvalho (ATCC PRA-265)</strain>
    </source>
</reference>
<evidence type="ECO:0000256" key="6">
    <source>
        <dbReference type="SAM" id="Phobius"/>
    </source>
</evidence>
<accession>A0A7G2CP31</accession>